<reference evidence="2" key="1">
    <citation type="journal article" date="2020" name="mSystems">
        <title>Genome- and Community-Level Interaction Insights into Carbon Utilization and Element Cycling Functions of Hydrothermarchaeota in Hydrothermal Sediment.</title>
        <authorList>
            <person name="Zhou Z."/>
            <person name="Liu Y."/>
            <person name="Xu W."/>
            <person name="Pan J."/>
            <person name="Luo Z.H."/>
            <person name="Li M."/>
        </authorList>
    </citation>
    <scope>NUCLEOTIDE SEQUENCE [LARGE SCALE GENOMIC DNA]</scope>
    <source>
        <strain evidence="2">SpSt-767</strain>
    </source>
</reference>
<protein>
    <recommendedName>
        <fullName evidence="3">PilZ domain-containing protein</fullName>
    </recommendedName>
</protein>
<organism evidence="2">
    <name type="scientific">Desulfobacca acetoxidans</name>
    <dbReference type="NCBI Taxonomy" id="60893"/>
    <lineage>
        <taxon>Bacteria</taxon>
        <taxon>Pseudomonadati</taxon>
        <taxon>Thermodesulfobacteriota</taxon>
        <taxon>Desulfobaccia</taxon>
        <taxon>Desulfobaccales</taxon>
        <taxon>Desulfobaccaceae</taxon>
        <taxon>Desulfobacca</taxon>
    </lineage>
</organism>
<dbReference type="EMBL" id="DTGR01000012">
    <property type="protein sequence ID" value="HHS28174.1"/>
    <property type="molecule type" value="Genomic_DNA"/>
</dbReference>
<keyword evidence="1" id="KW-0812">Transmembrane</keyword>
<gene>
    <name evidence="2" type="ORF">ENV52_00530</name>
</gene>
<keyword evidence="1" id="KW-0472">Membrane</keyword>
<keyword evidence="1" id="KW-1133">Transmembrane helix</keyword>
<proteinExistence type="predicted"/>
<feature type="transmembrane region" description="Helical" evidence="1">
    <location>
        <begin position="205"/>
        <end position="224"/>
    </location>
</feature>
<dbReference type="AlphaFoldDB" id="A0A7V6A0Y8"/>
<feature type="transmembrane region" description="Helical" evidence="1">
    <location>
        <begin position="180"/>
        <end position="199"/>
    </location>
</feature>
<evidence type="ECO:0008006" key="3">
    <source>
        <dbReference type="Google" id="ProtNLM"/>
    </source>
</evidence>
<evidence type="ECO:0000256" key="1">
    <source>
        <dbReference type="SAM" id="Phobius"/>
    </source>
</evidence>
<accession>A0A7V6A0Y8</accession>
<comment type="caution">
    <text evidence="2">The sequence shown here is derived from an EMBL/GenBank/DDBJ whole genome shotgun (WGS) entry which is preliminary data.</text>
</comment>
<name>A0A7V6A0Y8_9BACT</name>
<sequence>MVTEHLTSSDGRPVTRPSLILEIFPGRGAPRQFPVRIRSLSARGVILTAGQAPDDLDLESCASRDAVIHLPDGEMREIRGSLIWARLRGRGGKEVVFGLELSNSNLKVRRALEEQLLGYPQDLKNMWDHWDAVYDDYEVTSFGQPGAHPVPKAHPAEPTIPPTAVRAAPAEPPAASSESAFYWVGLGGVLAGLAVYFLSPENYRLFGVILAIYGTLTIAGKSVWSLMQRSPRSQEKPG</sequence>
<evidence type="ECO:0000313" key="2">
    <source>
        <dbReference type="EMBL" id="HHS28174.1"/>
    </source>
</evidence>